<evidence type="ECO:0000256" key="4">
    <source>
        <dbReference type="SAM" id="SignalP"/>
    </source>
</evidence>
<reference evidence="5" key="1">
    <citation type="submission" date="2022-01" db="EMBL/GenBank/DDBJ databases">
        <title>Collection of gut derived symbiotic bacterial strains cultured from healthy donors.</title>
        <authorList>
            <person name="Lin H."/>
            <person name="Kohout C."/>
            <person name="Waligurski E."/>
            <person name="Pamer E.G."/>
        </authorList>
    </citation>
    <scope>NUCLEOTIDE SEQUENCE</scope>
    <source>
        <strain evidence="5">DFI.1.11</strain>
    </source>
</reference>
<evidence type="ECO:0000313" key="5">
    <source>
        <dbReference type="EMBL" id="MCG5033197.1"/>
    </source>
</evidence>
<accession>A0AAW5CF82</accession>
<proteinExistence type="inferred from homology"/>
<sequence length="433" mass="47327">MRRKNTFYKATTLAMTSVLALGAPVIAHAENTEGTNLSDEGYPEINPQIAALENQELEIWLPADQGQDPNFQTVKEKFEESYPNITINYNTSIPWEEMPSKVKLAVNSGAAPDLALHHSFVAGAQGFAEPLDDLWEKWGAEDEFMESSLQDCTWNNVKYGVPFNITSVCLLYNEDMYKEAGITEAPTTLEELREVSKKLTDSSKGQYGFTCYANPWGLFGVVAAEGYNLIDENNNPTINDKGVVDTLQTYIDIATVDSSSIIPPAQESQAETATAMYGSGRAAQILTGAWDIAALKNQYPDVFAKTKVAPMPGNGHSGVAGGGSFFIPLGAQHKEAAFELMKWLTSDAFIIPFSHSFGQFPCKESQLSSFSDEMLDPFLEALPNAKPYVFEAFPESADAFEQAIRAGFDGGDFAAMLDSAQQIAEGEFQEVLN</sequence>
<keyword evidence="2" id="KW-0813">Transport</keyword>
<dbReference type="GO" id="GO:0042956">
    <property type="term" value="P:maltodextrin transmembrane transport"/>
    <property type="evidence" value="ECO:0007669"/>
    <property type="project" value="TreeGrafter"/>
</dbReference>
<evidence type="ECO:0000256" key="3">
    <source>
        <dbReference type="ARBA" id="ARBA00022729"/>
    </source>
</evidence>
<dbReference type="GO" id="GO:1901982">
    <property type="term" value="F:maltose binding"/>
    <property type="evidence" value="ECO:0007669"/>
    <property type="project" value="TreeGrafter"/>
</dbReference>
<dbReference type="CDD" id="cd13585">
    <property type="entry name" value="PBP2_TMBP_like"/>
    <property type="match status" value="1"/>
</dbReference>
<dbReference type="InterPro" id="IPR006059">
    <property type="entry name" value="SBP"/>
</dbReference>
<comment type="similarity">
    <text evidence="1">Belongs to the bacterial solute-binding protein 1 family.</text>
</comment>
<dbReference type="SUPFAM" id="SSF53850">
    <property type="entry name" value="Periplasmic binding protein-like II"/>
    <property type="match status" value="1"/>
</dbReference>
<dbReference type="Proteomes" id="UP001200089">
    <property type="component" value="Unassembled WGS sequence"/>
</dbReference>
<dbReference type="Gene3D" id="3.40.190.10">
    <property type="entry name" value="Periplasmic binding protein-like II"/>
    <property type="match status" value="2"/>
</dbReference>
<dbReference type="PANTHER" id="PTHR30061:SF50">
    <property type="entry name" value="MALTOSE_MALTODEXTRIN-BINDING PERIPLASMIC PROTEIN"/>
    <property type="match status" value="1"/>
</dbReference>
<dbReference type="RefSeq" id="WP_237971607.1">
    <property type="nucleotide sequence ID" value="NZ_JAKNDE010000006.1"/>
</dbReference>
<evidence type="ECO:0000256" key="2">
    <source>
        <dbReference type="ARBA" id="ARBA00022448"/>
    </source>
</evidence>
<feature type="chain" id="PRO_5043767229" evidence="4">
    <location>
        <begin position="30"/>
        <end position="433"/>
    </location>
</feature>
<keyword evidence="3 4" id="KW-0732">Signal</keyword>
<name>A0AAW5CF82_9FIRM</name>
<dbReference type="Pfam" id="PF01547">
    <property type="entry name" value="SBP_bac_1"/>
    <property type="match status" value="1"/>
</dbReference>
<feature type="signal peptide" evidence="4">
    <location>
        <begin position="1"/>
        <end position="29"/>
    </location>
</feature>
<protein>
    <submittedName>
        <fullName evidence="5">Sugar ABC transporter substrate-binding protein</fullName>
    </submittedName>
</protein>
<dbReference type="PANTHER" id="PTHR30061">
    <property type="entry name" value="MALTOSE-BINDING PERIPLASMIC PROTEIN"/>
    <property type="match status" value="1"/>
</dbReference>
<dbReference type="GO" id="GO:0055052">
    <property type="term" value="C:ATP-binding cassette (ABC) transporter complex, substrate-binding subunit-containing"/>
    <property type="evidence" value="ECO:0007669"/>
    <property type="project" value="TreeGrafter"/>
</dbReference>
<organism evidence="5 6">
    <name type="scientific">Blautia massiliensis</name>
    <name type="common">ex Durand et al. 2017</name>
    <dbReference type="NCBI Taxonomy" id="1737424"/>
    <lineage>
        <taxon>Bacteria</taxon>
        <taxon>Bacillati</taxon>
        <taxon>Bacillota</taxon>
        <taxon>Clostridia</taxon>
        <taxon>Lachnospirales</taxon>
        <taxon>Lachnospiraceae</taxon>
        <taxon>Blautia</taxon>
    </lineage>
</organism>
<dbReference type="GO" id="GO:0015768">
    <property type="term" value="P:maltose transport"/>
    <property type="evidence" value="ECO:0007669"/>
    <property type="project" value="TreeGrafter"/>
</dbReference>
<dbReference type="EMBL" id="JAKNDE010000006">
    <property type="protein sequence ID" value="MCG5033197.1"/>
    <property type="molecule type" value="Genomic_DNA"/>
</dbReference>
<gene>
    <name evidence="5" type="ORF">L0P48_06165</name>
</gene>
<comment type="caution">
    <text evidence="5">The sequence shown here is derived from an EMBL/GenBank/DDBJ whole genome shotgun (WGS) entry which is preliminary data.</text>
</comment>
<evidence type="ECO:0000256" key="1">
    <source>
        <dbReference type="ARBA" id="ARBA00008520"/>
    </source>
</evidence>
<evidence type="ECO:0000313" key="6">
    <source>
        <dbReference type="Proteomes" id="UP001200089"/>
    </source>
</evidence>
<dbReference type="AlphaFoldDB" id="A0AAW5CF82"/>